<proteinExistence type="predicted"/>
<dbReference type="NCBIfam" id="TIGR01905">
    <property type="entry name" value="paired_CXXCH_1"/>
    <property type="match status" value="1"/>
</dbReference>
<dbReference type="Proteomes" id="UP000179023">
    <property type="component" value="Unassembled WGS sequence"/>
</dbReference>
<evidence type="ECO:0000313" key="5">
    <source>
        <dbReference type="Proteomes" id="UP000179023"/>
    </source>
</evidence>
<dbReference type="AlphaFoldDB" id="A0A1G2KK31"/>
<dbReference type="InterPro" id="IPR051829">
    <property type="entry name" value="Multiheme_Cytochr_ET"/>
</dbReference>
<keyword evidence="1" id="KW-0732">Signal</keyword>
<organism evidence="4 5">
    <name type="scientific">Candidatus Sungbacteria bacterium RIFCSPHIGHO2_02_FULL_47_11</name>
    <dbReference type="NCBI Taxonomy" id="1802270"/>
    <lineage>
        <taxon>Bacteria</taxon>
        <taxon>Candidatus Sungiibacteriota</taxon>
    </lineage>
</organism>
<reference evidence="4 5" key="1">
    <citation type="journal article" date="2016" name="Nat. Commun.">
        <title>Thousands of microbial genomes shed light on interconnected biogeochemical processes in an aquifer system.</title>
        <authorList>
            <person name="Anantharaman K."/>
            <person name="Brown C.T."/>
            <person name="Hug L.A."/>
            <person name="Sharon I."/>
            <person name="Castelle C.J."/>
            <person name="Probst A.J."/>
            <person name="Thomas B.C."/>
            <person name="Singh A."/>
            <person name="Wilkins M.J."/>
            <person name="Karaoz U."/>
            <person name="Brodie E.L."/>
            <person name="Williams K.H."/>
            <person name="Hubbard S.S."/>
            <person name="Banfield J.F."/>
        </authorList>
    </citation>
    <scope>NUCLEOTIDE SEQUENCE [LARGE SCALE GENOMIC DNA]</scope>
</reference>
<dbReference type="InterPro" id="IPR010177">
    <property type="entry name" value="Paired_CXXCH_1"/>
</dbReference>
<evidence type="ECO:0000313" key="4">
    <source>
        <dbReference type="EMBL" id="OGZ98748.1"/>
    </source>
</evidence>
<gene>
    <name evidence="4" type="ORF">A3C07_04620</name>
</gene>
<dbReference type="SUPFAM" id="SSF48695">
    <property type="entry name" value="Multiheme cytochromes"/>
    <property type="match status" value="1"/>
</dbReference>
<protein>
    <recommendedName>
        <fullName evidence="3">Doubled CXXCH motif domain-containing protein</fullName>
    </recommendedName>
</protein>
<sequence length="176" mass="19348">MCHGPGSVHVDDGGSKGTIMNPRKSPEVCFSCHTDKKAEFRLPFHHPVLEGKMSCADCHEAHGQDVRPWTATSERGVNEACLNCHAEKRGPFVWEHDALNEGCSVCHKVHGSVNDKMLVARDSNLCLRCHGQINFPFVSGQDHWKGASPRLPQGTCFSAGCHEAVHGSNYSDVFRN</sequence>
<name>A0A1G2KK31_9BACT</name>
<evidence type="ECO:0000256" key="2">
    <source>
        <dbReference type="SAM" id="MobiDB-lite"/>
    </source>
</evidence>
<feature type="domain" description="Doubled CXXCH motif" evidence="3">
    <location>
        <begin position="45"/>
        <end position="89"/>
    </location>
</feature>
<evidence type="ECO:0000259" key="3">
    <source>
        <dbReference type="Pfam" id="PF09699"/>
    </source>
</evidence>
<dbReference type="PANTHER" id="PTHR35038">
    <property type="entry name" value="DISSIMILATORY SULFITE REDUCTASE SIRA"/>
    <property type="match status" value="1"/>
</dbReference>
<dbReference type="EMBL" id="MHQI01000057">
    <property type="protein sequence ID" value="OGZ98748.1"/>
    <property type="molecule type" value="Genomic_DNA"/>
</dbReference>
<accession>A0A1G2KK31</accession>
<dbReference type="Gene3D" id="3.90.10.10">
    <property type="entry name" value="Cytochrome C3"/>
    <property type="match status" value="1"/>
</dbReference>
<dbReference type="PANTHER" id="PTHR35038:SF6">
    <property type="entry name" value="SURFACE LOCALIZED DECAHEME CYTOCHROME C LIPOPROTEIN"/>
    <property type="match status" value="1"/>
</dbReference>
<dbReference type="STRING" id="1802270.A3C07_04620"/>
<feature type="domain" description="Doubled CXXCH motif" evidence="3">
    <location>
        <begin position="96"/>
        <end position="132"/>
    </location>
</feature>
<feature type="region of interest" description="Disordered" evidence="2">
    <location>
        <begin position="1"/>
        <end position="20"/>
    </location>
</feature>
<dbReference type="InterPro" id="IPR036280">
    <property type="entry name" value="Multihaem_cyt_sf"/>
</dbReference>
<evidence type="ECO:0000256" key="1">
    <source>
        <dbReference type="ARBA" id="ARBA00022729"/>
    </source>
</evidence>
<comment type="caution">
    <text evidence="4">The sequence shown here is derived from an EMBL/GenBank/DDBJ whole genome shotgun (WGS) entry which is preliminary data.</text>
</comment>
<dbReference type="GO" id="GO:0016491">
    <property type="term" value="F:oxidoreductase activity"/>
    <property type="evidence" value="ECO:0007669"/>
    <property type="project" value="TreeGrafter"/>
</dbReference>
<dbReference type="Pfam" id="PF09699">
    <property type="entry name" value="Paired_CXXCH_1"/>
    <property type="match status" value="2"/>
</dbReference>